<protein>
    <submittedName>
        <fullName evidence="10">V-type ATP synthase subunit I</fullName>
    </submittedName>
</protein>
<dbReference type="PANTHER" id="PTHR11629">
    <property type="entry name" value="VACUOLAR PROTON ATPASES"/>
    <property type="match status" value="1"/>
</dbReference>
<organism evidence="10 11">
    <name type="scientific">Candidatus Scatomonas pullistercoris</name>
    <dbReference type="NCBI Taxonomy" id="2840920"/>
    <lineage>
        <taxon>Bacteria</taxon>
        <taxon>Bacillati</taxon>
        <taxon>Bacillota</taxon>
        <taxon>Clostridia</taxon>
        <taxon>Lachnospirales</taxon>
        <taxon>Lachnospiraceae</taxon>
        <taxon>Lachnospiraceae incertae sedis</taxon>
        <taxon>Candidatus Scatomonas</taxon>
    </lineage>
</organism>
<keyword evidence="7 9" id="KW-0472">Membrane</keyword>
<sequence>MAVQQMKKIHLCAWKSSRGNILEMLQRRGIVQIASLKEDGYFERVDADALRSRYEKKASDTEKVLEFLNSRVPEKKSLFASLEGKKEISGEEYRRAAAREPELLSRVEALLEAEQELEQIRVEKLRLSAEGESLWPWMNLDIPLAGDGTRTTAVLIGTLPGQRTRDEVISLLKAEDPALDCFEAEVLGSASGQTCLCILCFRKEKEALEGALRKLGFAKPAVTSALAPAAYAEELEKEKKKLEEREEKIGKRLEELAGQREQLRFLSDYYTMQAGRYREMSRLLQSAHVFFLSGYVPADQAGKLKADLEDAFPCGVELEDPGAEEEVPVLLKNNGFAKPTESVVESYGLPGRGEIDPTAVMAFFYYFFFGMMLSDAGYGIVMTVGCLLARKKFPHMEEGLRRMLTMFLYCGISTTIWGILFGGYFGDVIPIAAETFFHREVTVPALWFAPLDDPMRLLLFSLLFGLLHLFAGLAVKAYLLLRERKYMDCVCEVGFWYMLLTGLILMLLPSKIFASMAGISLEFPAWLNLLAQILAAAGAAGIVLMAGRKRKNFGIRLALGAYELYGVTSWLSDLLSYSRLLALGIATGVIASVINTMAAMAGGGIPGAVVFTVVFLAGHTLNLAINLLGAYVHTNRLQYVEFFGKFYEGNGKPFRPFSAKSNKYFDVKEEN</sequence>
<evidence type="ECO:0000256" key="7">
    <source>
        <dbReference type="ARBA" id="ARBA00023136"/>
    </source>
</evidence>
<evidence type="ECO:0000256" key="6">
    <source>
        <dbReference type="ARBA" id="ARBA00023065"/>
    </source>
</evidence>
<keyword evidence="4 9" id="KW-0812">Transmembrane</keyword>
<dbReference type="GO" id="GO:0051117">
    <property type="term" value="F:ATPase binding"/>
    <property type="evidence" value="ECO:0007669"/>
    <property type="project" value="TreeGrafter"/>
</dbReference>
<dbReference type="Gene3D" id="1.20.1460.20">
    <property type="match status" value="1"/>
</dbReference>
<feature type="transmembrane region" description="Helical" evidence="9">
    <location>
        <begin position="608"/>
        <end position="632"/>
    </location>
</feature>
<dbReference type="PANTHER" id="PTHR11629:SF63">
    <property type="entry name" value="V-TYPE PROTON ATPASE SUBUNIT A"/>
    <property type="match status" value="1"/>
</dbReference>
<comment type="subcellular location">
    <subcellularLocation>
        <location evidence="1">Membrane</location>
        <topology evidence="1">Multi-pass membrane protein</topology>
    </subcellularLocation>
</comment>
<evidence type="ECO:0000256" key="9">
    <source>
        <dbReference type="SAM" id="Phobius"/>
    </source>
</evidence>
<dbReference type="GO" id="GO:0046961">
    <property type="term" value="F:proton-transporting ATPase activity, rotational mechanism"/>
    <property type="evidence" value="ECO:0007669"/>
    <property type="project" value="InterPro"/>
</dbReference>
<dbReference type="InterPro" id="IPR002490">
    <property type="entry name" value="V-ATPase_116kDa_su"/>
</dbReference>
<reference evidence="10" key="2">
    <citation type="journal article" date="2021" name="PeerJ">
        <title>Extensive microbial diversity within the chicken gut microbiome revealed by metagenomics and culture.</title>
        <authorList>
            <person name="Gilroy R."/>
            <person name="Ravi A."/>
            <person name="Getino M."/>
            <person name="Pursley I."/>
            <person name="Horton D.L."/>
            <person name="Alikhan N.F."/>
            <person name="Baker D."/>
            <person name="Gharbi K."/>
            <person name="Hall N."/>
            <person name="Watson M."/>
            <person name="Adriaenssens E.M."/>
            <person name="Foster-Nyarko E."/>
            <person name="Jarju S."/>
            <person name="Secka A."/>
            <person name="Antonio M."/>
            <person name="Oren A."/>
            <person name="Chaudhuri R.R."/>
            <person name="La Ragione R."/>
            <person name="Hildebrand F."/>
            <person name="Pallen M.J."/>
        </authorList>
    </citation>
    <scope>NUCLEOTIDE SEQUENCE</scope>
    <source>
        <strain evidence="10">CHK188-20938</strain>
    </source>
</reference>
<evidence type="ECO:0000256" key="1">
    <source>
        <dbReference type="ARBA" id="ARBA00004141"/>
    </source>
</evidence>
<dbReference type="GO" id="GO:0007035">
    <property type="term" value="P:vacuolar acidification"/>
    <property type="evidence" value="ECO:0007669"/>
    <property type="project" value="TreeGrafter"/>
</dbReference>
<reference evidence="10" key="1">
    <citation type="submission" date="2020-10" db="EMBL/GenBank/DDBJ databases">
        <authorList>
            <person name="Gilroy R."/>
        </authorList>
    </citation>
    <scope>NUCLEOTIDE SEQUENCE</scope>
    <source>
        <strain evidence="10">CHK188-20938</strain>
    </source>
</reference>
<keyword evidence="8" id="KW-0175">Coiled coil</keyword>
<feature type="transmembrane region" description="Helical" evidence="9">
    <location>
        <begin position="407"/>
        <end position="426"/>
    </location>
</feature>
<dbReference type="AlphaFoldDB" id="A0A9D1P3Z2"/>
<evidence type="ECO:0000256" key="3">
    <source>
        <dbReference type="ARBA" id="ARBA00022448"/>
    </source>
</evidence>
<evidence type="ECO:0000256" key="8">
    <source>
        <dbReference type="SAM" id="Coils"/>
    </source>
</evidence>
<evidence type="ECO:0000313" key="11">
    <source>
        <dbReference type="Proteomes" id="UP000824169"/>
    </source>
</evidence>
<evidence type="ECO:0000256" key="2">
    <source>
        <dbReference type="ARBA" id="ARBA00009904"/>
    </source>
</evidence>
<dbReference type="Gene3D" id="3.30.70.2170">
    <property type="match status" value="1"/>
</dbReference>
<keyword evidence="5 9" id="KW-1133">Transmembrane helix</keyword>
<proteinExistence type="inferred from homology"/>
<feature type="transmembrane region" description="Helical" evidence="9">
    <location>
        <begin position="580"/>
        <end position="602"/>
    </location>
</feature>
<feature type="transmembrane region" description="Helical" evidence="9">
    <location>
        <begin position="525"/>
        <end position="546"/>
    </location>
</feature>
<evidence type="ECO:0000256" key="5">
    <source>
        <dbReference type="ARBA" id="ARBA00022989"/>
    </source>
</evidence>
<keyword evidence="6" id="KW-0406">Ion transport</keyword>
<feature type="coiled-coil region" evidence="8">
    <location>
        <begin position="232"/>
        <end position="259"/>
    </location>
</feature>
<gene>
    <name evidence="10" type="ORF">IAB71_10215</name>
</gene>
<accession>A0A9D1P3Z2</accession>
<dbReference type="Pfam" id="PF01496">
    <property type="entry name" value="V_ATPase_I"/>
    <property type="match status" value="2"/>
</dbReference>
<dbReference type="GO" id="GO:0016471">
    <property type="term" value="C:vacuolar proton-transporting V-type ATPase complex"/>
    <property type="evidence" value="ECO:0007669"/>
    <property type="project" value="TreeGrafter"/>
</dbReference>
<evidence type="ECO:0000256" key="4">
    <source>
        <dbReference type="ARBA" id="ARBA00022692"/>
    </source>
</evidence>
<name>A0A9D1P3Z2_9FIRM</name>
<dbReference type="Proteomes" id="UP000824169">
    <property type="component" value="Unassembled WGS sequence"/>
</dbReference>
<comment type="similarity">
    <text evidence="2">Belongs to the V-ATPase 116 kDa subunit family.</text>
</comment>
<dbReference type="Gene3D" id="3.30.70.2750">
    <property type="match status" value="1"/>
</dbReference>
<feature type="transmembrane region" description="Helical" evidence="9">
    <location>
        <begin position="363"/>
        <end position="387"/>
    </location>
</feature>
<dbReference type="EMBL" id="DVOO01000030">
    <property type="protein sequence ID" value="HIV26131.1"/>
    <property type="molecule type" value="Genomic_DNA"/>
</dbReference>
<comment type="caution">
    <text evidence="10">The sequence shown here is derived from an EMBL/GenBank/DDBJ whole genome shotgun (WGS) entry which is preliminary data.</text>
</comment>
<feature type="transmembrane region" description="Helical" evidence="9">
    <location>
        <begin position="457"/>
        <end position="481"/>
    </location>
</feature>
<dbReference type="GO" id="GO:0033179">
    <property type="term" value="C:proton-transporting V-type ATPase, V0 domain"/>
    <property type="evidence" value="ECO:0007669"/>
    <property type="project" value="InterPro"/>
</dbReference>
<evidence type="ECO:0000313" key="10">
    <source>
        <dbReference type="EMBL" id="HIV26131.1"/>
    </source>
</evidence>
<feature type="transmembrane region" description="Helical" evidence="9">
    <location>
        <begin position="493"/>
        <end position="513"/>
    </location>
</feature>
<keyword evidence="3" id="KW-0813">Transport</keyword>